<organism evidence="2 3">
    <name type="scientific">Negadavirga shengliensis</name>
    <dbReference type="NCBI Taxonomy" id="1389218"/>
    <lineage>
        <taxon>Bacteria</taxon>
        <taxon>Pseudomonadati</taxon>
        <taxon>Bacteroidota</taxon>
        <taxon>Cytophagia</taxon>
        <taxon>Cytophagales</taxon>
        <taxon>Cyclobacteriaceae</taxon>
        <taxon>Negadavirga</taxon>
    </lineage>
</organism>
<dbReference type="InterPro" id="IPR012338">
    <property type="entry name" value="Beta-lactam/transpept-like"/>
</dbReference>
<name>A0ABV9T527_9BACT</name>
<reference evidence="3" key="1">
    <citation type="journal article" date="2019" name="Int. J. Syst. Evol. Microbiol.">
        <title>The Global Catalogue of Microorganisms (GCM) 10K type strain sequencing project: providing services to taxonomists for standard genome sequencing and annotation.</title>
        <authorList>
            <consortium name="The Broad Institute Genomics Platform"/>
            <consortium name="The Broad Institute Genome Sequencing Center for Infectious Disease"/>
            <person name="Wu L."/>
            <person name="Ma J."/>
        </authorList>
    </citation>
    <scope>NUCLEOTIDE SEQUENCE [LARGE SCALE GENOMIC DNA]</scope>
    <source>
        <strain evidence="3">CGMCC 4.7466</strain>
    </source>
</reference>
<accession>A0ABV9T527</accession>
<sequence length="357" mass="40132">MLHFNAVLLFLILLLSGPQEKPACKGIDLPEKALITQWLDERHVPLAGIGIIEQGKLASVRFITETGNKGIPSQNTFFNVASLTKPVVEMLTLKLVDMGKWNLDEPLANYWIDLDINSSPYLYDLTTRHVITHQSGFANWRSEEADKKLQFHFEPGTDRKYSGEGLEYLRRALEIKFGEGIDTLADSLIFSPLGMSNTGFYWSEKFDEKDFATPHNQKGEAYPLKKWYQANAADLLLSTVGDYTNFGAWVMEGMGLSDSLFREMITPQPAGDKGIYLPFGDRVSLGLGWMVIQDLPNDEYVLMHTGKDPGVNTIMMLLPASKRGIVIFTNGDNGKEIYTSIIKHSLDIGENIFQRLE</sequence>
<dbReference type="EC" id="3.-.-.-" evidence="2"/>
<dbReference type="PANTHER" id="PTHR43283">
    <property type="entry name" value="BETA-LACTAMASE-RELATED"/>
    <property type="match status" value="1"/>
</dbReference>
<keyword evidence="3" id="KW-1185">Reference proteome</keyword>
<dbReference type="InterPro" id="IPR001466">
    <property type="entry name" value="Beta-lactam-related"/>
</dbReference>
<feature type="domain" description="Beta-lactamase-related" evidence="1">
    <location>
        <begin position="33"/>
        <end position="334"/>
    </location>
</feature>
<dbReference type="PANTHER" id="PTHR43283:SF18">
    <property type="match status" value="1"/>
</dbReference>
<dbReference type="Proteomes" id="UP001595818">
    <property type="component" value="Unassembled WGS sequence"/>
</dbReference>
<evidence type="ECO:0000313" key="2">
    <source>
        <dbReference type="EMBL" id="MFC4873566.1"/>
    </source>
</evidence>
<comment type="caution">
    <text evidence="2">The sequence shown here is derived from an EMBL/GenBank/DDBJ whole genome shotgun (WGS) entry which is preliminary data.</text>
</comment>
<dbReference type="EMBL" id="JBHSJJ010000011">
    <property type="protein sequence ID" value="MFC4873566.1"/>
    <property type="molecule type" value="Genomic_DNA"/>
</dbReference>
<dbReference type="RefSeq" id="WP_377066547.1">
    <property type="nucleotide sequence ID" value="NZ_JBHSJJ010000011.1"/>
</dbReference>
<evidence type="ECO:0000259" key="1">
    <source>
        <dbReference type="Pfam" id="PF00144"/>
    </source>
</evidence>
<keyword evidence="2" id="KW-0378">Hydrolase</keyword>
<proteinExistence type="predicted"/>
<gene>
    <name evidence="2" type="ORF">ACFPFU_17825</name>
</gene>
<dbReference type="InterPro" id="IPR050789">
    <property type="entry name" value="Diverse_Enzym_Activities"/>
</dbReference>
<evidence type="ECO:0000313" key="3">
    <source>
        <dbReference type="Proteomes" id="UP001595818"/>
    </source>
</evidence>
<dbReference type="Pfam" id="PF00144">
    <property type="entry name" value="Beta-lactamase"/>
    <property type="match status" value="1"/>
</dbReference>
<dbReference type="SUPFAM" id="SSF56601">
    <property type="entry name" value="beta-lactamase/transpeptidase-like"/>
    <property type="match status" value="1"/>
</dbReference>
<dbReference type="GO" id="GO:0016787">
    <property type="term" value="F:hydrolase activity"/>
    <property type="evidence" value="ECO:0007669"/>
    <property type="project" value="UniProtKB-KW"/>
</dbReference>
<dbReference type="Gene3D" id="3.40.710.10">
    <property type="entry name" value="DD-peptidase/beta-lactamase superfamily"/>
    <property type="match status" value="1"/>
</dbReference>
<protein>
    <submittedName>
        <fullName evidence="2">Serine hydrolase domain-containing protein</fullName>
        <ecNumber evidence="2">3.-.-.-</ecNumber>
    </submittedName>
</protein>